<evidence type="ECO:0008006" key="5">
    <source>
        <dbReference type="Google" id="ProtNLM"/>
    </source>
</evidence>
<dbReference type="Proteomes" id="UP000242942">
    <property type="component" value="Chromosome 13"/>
</dbReference>
<evidence type="ECO:0000256" key="2">
    <source>
        <dbReference type="SAM" id="SignalP"/>
    </source>
</evidence>
<feature type="transmembrane region" description="Helical" evidence="1">
    <location>
        <begin position="263"/>
        <end position="285"/>
    </location>
</feature>
<feature type="transmembrane region" description="Helical" evidence="1">
    <location>
        <begin position="305"/>
        <end position="327"/>
    </location>
</feature>
<evidence type="ECO:0000313" key="3">
    <source>
        <dbReference type="EMBL" id="SCP05972.1"/>
    </source>
</evidence>
<evidence type="ECO:0000313" key="4">
    <source>
        <dbReference type="Proteomes" id="UP000242942"/>
    </source>
</evidence>
<proteinExistence type="predicted"/>
<gene>
    <name evidence="3" type="primary">PocGH01_13014400</name>
    <name evidence="3" type="ORF">POCGH01_13014400</name>
</gene>
<dbReference type="OrthoDB" id="387086at2759"/>
<dbReference type="AlphaFoldDB" id="A0A1D3TLX7"/>
<feature type="transmembrane region" description="Helical" evidence="1">
    <location>
        <begin position="119"/>
        <end position="139"/>
    </location>
</feature>
<keyword evidence="1" id="KW-0472">Membrane</keyword>
<dbReference type="EMBL" id="LT594594">
    <property type="protein sequence ID" value="SCP05972.1"/>
    <property type="molecule type" value="Genomic_DNA"/>
</dbReference>
<feature type="transmembrane region" description="Helical" evidence="1">
    <location>
        <begin position="93"/>
        <end position="112"/>
    </location>
</feature>
<feature type="transmembrane region" description="Helical" evidence="1">
    <location>
        <begin position="175"/>
        <end position="192"/>
    </location>
</feature>
<name>A0A1D3TLX7_PLAOA</name>
<sequence length="350" mass="39883">MKLLAIFILSFLVFYEKRTVVQGVIRKQDVYLDDDFKSFTYFFASSPSANFLSRIVHSDESRFVQTKNKIDIWSKTVDKAYSINQVSSEIMKVYISILLLLLLPYFAYIGIFGHARSQATLTLSSVLAYFTLLVMFFLTNGILNIGFVASIPPVFAFFVLSLVNSDCTIKSLYRYTRYVFCFVLSKLIYDVVTNLSGDGTNSFDYGPSGFVYMNLLRGNYYFVLKFVHLTILTLLSFIFVKLFPSLFGDSSLKSPMSMKLDKYIVAFLCALPVATSFTQIFYLASNTINPIDPSTFFMIPSSVNFSSTSTIFSLTIWVVTTCILAFLRNRVETDYSHILNKIPNRLSEFL</sequence>
<evidence type="ECO:0000256" key="1">
    <source>
        <dbReference type="SAM" id="Phobius"/>
    </source>
</evidence>
<feature type="transmembrane region" description="Helical" evidence="1">
    <location>
        <begin position="220"/>
        <end position="243"/>
    </location>
</feature>
<feature type="chain" id="PRO_5008921638" description="Sexual stage-specific protein G37" evidence="2">
    <location>
        <begin position="24"/>
        <end position="350"/>
    </location>
</feature>
<accession>A0A1D3TLX7</accession>
<keyword evidence="2" id="KW-0732">Signal</keyword>
<organism evidence="3 4">
    <name type="scientific">Plasmodium ovale</name>
    <name type="common">malaria parasite P. ovale</name>
    <dbReference type="NCBI Taxonomy" id="36330"/>
    <lineage>
        <taxon>Eukaryota</taxon>
        <taxon>Sar</taxon>
        <taxon>Alveolata</taxon>
        <taxon>Apicomplexa</taxon>
        <taxon>Aconoidasida</taxon>
        <taxon>Haemosporida</taxon>
        <taxon>Plasmodiidae</taxon>
        <taxon>Plasmodium</taxon>
        <taxon>Plasmodium (Plasmodium)</taxon>
    </lineage>
</organism>
<reference evidence="3 4" key="1">
    <citation type="submission" date="2016-06" db="EMBL/GenBank/DDBJ databases">
        <authorList>
            <consortium name="Pathogen Informatics"/>
        </authorList>
    </citation>
    <scope>NUCLEOTIDE SEQUENCE [LARGE SCALE GENOMIC DNA]</scope>
    <source>
        <strain evidence="3">PocGH01</strain>
    </source>
</reference>
<protein>
    <recommendedName>
        <fullName evidence="5">Sexual stage-specific protein G37</fullName>
    </recommendedName>
</protein>
<keyword evidence="4" id="KW-1185">Reference proteome</keyword>
<feature type="transmembrane region" description="Helical" evidence="1">
    <location>
        <begin position="145"/>
        <end position="163"/>
    </location>
</feature>
<keyword evidence="1" id="KW-0812">Transmembrane</keyword>
<dbReference type="VEuPathDB" id="PlasmoDB:PocGH01_13014400"/>
<feature type="signal peptide" evidence="2">
    <location>
        <begin position="1"/>
        <end position="23"/>
    </location>
</feature>
<keyword evidence="1" id="KW-1133">Transmembrane helix</keyword>